<protein>
    <submittedName>
        <fullName evidence="9">NOL1/NOP2/sun family putative RNA methylase</fullName>
    </submittedName>
</protein>
<dbReference type="InterPro" id="IPR011023">
    <property type="entry name" value="Nop2p"/>
</dbReference>
<dbReference type="AlphaFoldDB" id="A0A1I2PEL6"/>
<dbReference type="CDD" id="cd21147">
    <property type="entry name" value="RsmF_methylt_CTD1"/>
    <property type="match status" value="1"/>
</dbReference>
<accession>A0A1I2PEL6</accession>
<evidence type="ECO:0000259" key="8">
    <source>
        <dbReference type="PROSITE" id="PS51686"/>
    </source>
</evidence>
<dbReference type="STRING" id="269670.SAMN02982927_00775"/>
<dbReference type="Pfam" id="PF17126">
    <property type="entry name" value="RsmF_methylt_CI"/>
    <property type="match status" value="1"/>
</dbReference>
<dbReference type="EMBL" id="FOOY01000005">
    <property type="protein sequence ID" value="SFG14585.1"/>
    <property type="molecule type" value="Genomic_DNA"/>
</dbReference>
<dbReference type="NCBIfam" id="TIGR00446">
    <property type="entry name" value="nop2p"/>
    <property type="match status" value="1"/>
</dbReference>
<dbReference type="InterPro" id="IPR023267">
    <property type="entry name" value="RCMT"/>
</dbReference>
<dbReference type="InterPro" id="IPR031341">
    <property type="entry name" value="Methyltr_RsmF_N"/>
</dbReference>
<comment type="similarity">
    <text evidence="1 7">Belongs to the class I-like SAM-binding methyltransferase superfamily. RsmB/NOP family.</text>
</comment>
<dbReference type="Gene3D" id="3.40.50.150">
    <property type="entry name" value="Vaccinia Virus protein VP39"/>
    <property type="match status" value="1"/>
</dbReference>
<dbReference type="Proteomes" id="UP000198752">
    <property type="component" value="Unassembled WGS sequence"/>
</dbReference>
<dbReference type="GO" id="GO:0001510">
    <property type="term" value="P:RNA methylation"/>
    <property type="evidence" value="ECO:0007669"/>
    <property type="project" value="InterPro"/>
</dbReference>
<dbReference type="InterPro" id="IPR031340">
    <property type="entry name" value="RsmF_methylt_CI"/>
</dbReference>
<dbReference type="PANTHER" id="PTHR22807:SF30">
    <property type="entry name" value="28S RRNA (CYTOSINE(4447)-C(5))-METHYLTRANSFERASE-RELATED"/>
    <property type="match status" value="1"/>
</dbReference>
<keyword evidence="2" id="KW-0963">Cytoplasm</keyword>
<comment type="caution">
    <text evidence="7">Lacks conserved residue(s) required for the propagation of feature annotation.</text>
</comment>
<dbReference type="InterPro" id="IPR001678">
    <property type="entry name" value="MeTrfase_RsmB-F_NOP2_dom"/>
</dbReference>
<feature type="binding site" evidence="7">
    <location>
        <position position="180"/>
    </location>
    <ligand>
        <name>S-adenosyl-L-methionine</name>
        <dbReference type="ChEBI" id="CHEBI:59789"/>
    </ligand>
</feature>
<dbReference type="Pfam" id="PF17125">
    <property type="entry name" value="Methyltr_RsmF_N"/>
    <property type="match status" value="1"/>
</dbReference>
<keyword evidence="6 7" id="KW-0694">RNA-binding</keyword>
<dbReference type="InterPro" id="IPR018314">
    <property type="entry name" value="RsmB/NOL1/NOP2-like_CS"/>
</dbReference>
<dbReference type="RefSeq" id="WP_093670260.1">
    <property type="nucleotide sequence ID" value="NZ_FOOY01000005.1"/>
</dbReference>
<dbReference type="GO" id="GO:0006396">
    <property type="term" value="P:RNA processing"/>
    <property type="evidence" value="ECO:0007669"/>
    <property type="project" value="InterPro"/>
</dbReference>
<feature type="domain" description="SAM-dependent MTase RsmB/NOP-type" evidence="8">
    <location>
        <begin position="24"/>
        <end position="304"/>
    </location>
</feature>
<dbReference type="PANTHER" id="PTHR22807">
    <property type="entry name" value="NOP2 YEAST -RELATED NOL1/NOP2/FMU SUN DOMAIN-CONTAINING"/>
    <property type="match status" value="1"/>
</dbReference>
<dbReference type="OrthoDB" id="9810297at2"/>
<evidence type="ECO:0000256" key="7">
    <source>
        <dbReference type="PROSITE-ProRule" id="PRU01023"/>
    </source>
</evidence>
<dbReference type="InterPro" id="IPR027391">
    <property type="entry name" value="Nol1_Nop2_Fmu_2"/>
</dbReference>
<evidence type="ECO:0000256" key="5">
    <source>
        <dbReference type="ARBA" id="ARBA00022691"/>
    </source>
</evidence>
<feature type="binding site" evidence="7">
    <location>
        <position position="135"/>
    </location>
    <ligand>
        <name>S-adenosyl-L-methionine</name>
        <dbReference type="ChEBI" id="CHEBI:59789"/>
    </ligand>
</feature>
<evidence type="ECO:0000256" key="2">
    <source>
        <dbReference type="ARBA" id="ARBA00022490"/>
    </source>
</evidence>
<reference evidence="10" key="1">
    <citation type="submission" date="2016-10" db="EMBL/GenBank/DDBJ databases">
        <authorList>
            <person name="Varghese N."/>
            <person name="Submissions S."/>
        </authorList>
    </citation>
    <scope>NUCLEOTIDE SEQUENCE [LARGE SCALE GENOMIC DNA]</scope>
    <source>
        <strain evidence="10">ATCC 700379</strain>
    </source>
</reference>
<dbReference type="Gene3D" id="3.30.70.1170">
    <property type="entry name" value="Sun protein, domain 3"/>
    <property type="match status" value="1"/>
</dbReference>
<dbReference type="SUPFAM" id="SSF53335">
    <property type="entry name" value="S-adenosyl-L-methionine-dependent methyltransferases"/>
    <property type="match status" value="1"/>
</dbReference>
<gene>
    <name evidence="9" type="ORF">SAMN02982927_00775</name>
</gene>
<dbReference type="GO" id="GO:0008757">
    <property type="term" value="F:S-adenosylmethionine-dependent methyltransferase activity"/>
    <property type="evidence" value="ECO:0007669"/>
    <property type="project" value="InterPro"/>
</dbReference>
<evidence type="ECO:0000313" key="9">
    <source>
        <dbReference type="EMBL" id="SFG14585.1"/>
    </source>
</evidence>
<dbReference type="GO" id="GO:0008173">
    <property type="term" value="F:RNA methyltransferase activity"/>
    <property type="evidence" value="ECO:0007669"/>
    <property type="project" value="InterPro"/>
</dbReference>
<dbReference type="InterPro" id="IPR029063">
    <property type="entry name" value="SAM-dependent_MTases_sf"/>
</dbReference>
<evidence type="ECO:0000256" key="6">
    <source>
        <dbReference type="ARBA" id="ARBA00022884"/>
    </source>
</evidence>
<dbReference type="InterPro" id="IPR049560">
    <property type="entry name" value="MeTrfase_RsmB-F_NOP2_cat"/>
</dbReference>
<feature type="binding site" evidence="7">
    <location>
        <begin position="111"/>
        <end position="117"/>
    </location>
    <ligand>
        <name>S-adenosyl-L-methionine</name>
        <dbReference type="ChEBI" id="CHEBI:59789"/>
    </ligand>
</feature>
<evidence type="ECO:0000256" key="4">
    <source>
        <dbReference type="ARBA" id="ARBA00022679"/>
    </source>
</evidence>
<proteinExistence type="inferred from homology"/>
<dbReference type="PROSITE" id="PS51686">
    <property type="entry name" value="SAM_MT_RSMB_NOP"/>
    <property type="match status" value="1"/>
</dbReference>
<keyword evidence="4 7" id="KW-0808">Transferase</keyword>
<keyword evidence="3 7" id="KW-0489">Methyltransferase</keyword>
<keyword evidence="10" id="KW-1185">Reference proteome</keyword>
<name>A0A1I2PEL6_9BACL</name>
<sequence length="459" mass="51338">MFELPEAFRNKMIALMGSEEAGAFFETYNQDRAFGLRVNSLKLSPAKLLECAPFHLEPIPFCQEGFYYQNSDAPGQHPYHQAGLYYIQEPSAMFVAKALDPKPGECVLDLCAAPGGKSTQLAATMGNTGLLISNEPYPKRARALSENVERMGLKNTVVTNEMPERLAHYFPGYFDKILVDAPCSGEGMFRKDPEAMHYWSPEHVAECAALQAQILEQAYVMLRSEGILVYSTCTFSPEEDERMIDSFLEKHPDLELLPIEKKAGVSNGRPQWSESENPDLSKTARLWPHRLLGEGHFAAKIVKHGSASVRKQTAAPSVKENLLKDYRMFEQQALQRPLNGIFHFIGNQLFLLPDDCPDLGRLKIVRAGLHLGEQKKNRFEPNHSLALALPADAFQYQCPLVSSGEDWNRYLHGETLPLDNALKGWTVVTIDGFPLGWGKASGGILKNSYPKGLRRRGIK</sequence>
<dbReference type="Gene3D" id="2.30.130.60">
    <property type="match status" value="1"/>
</dbReference>
<evidence type="ECO:0000256" key="3">
    <source>
        <dbReference type="ARBA" id="ARBA00022603"/>
    </source>
</evidence>
<dbReference type="PROSITE" id="PS01153">
    <property type="entry name" value="NOL1_NOP2_SUN"/>
    <property type="match status" value="1"/>
</dbReference>
<dbReference type="GO" id="GO:0003723">
    <property type="term" value="F:RNA binding"/>
    <property type="evidence" value="ECO:0007669"/>
    <property type="project" value="UniProtKB-UniRule"/>
</dbReference>
<dbReference type="Pfam" id="PF01189">
    <property type="entry name" value="Methyltr_RsmB-F"/>
    <property type="match status" value="1"/>
</dbReference>
<feature type="active site" description="Nucleophile" evidence="7">
    <location>
        <position position="233"/>
    </location>
</feature>
<evidence type="ECO:0000313" key="10">
    <source>
        <dbReference type="Proteomes" id="UP000198752"/>
    </source>
</evidence>
<keyword evidence="5 7" id="KW-0949">S-adenosyl-L-methionine</keyword>
<evidence type="ECO:0000256" key="1">
    <source>
        <dbReference type="ARBA" id="ARBA00007494"/>
    </source>
</evidence>
<dbReference type="PRINTS" id="PR02008">
    <property type="entry name" value="RCMTFAMILY"/>
</dbReference>
<dbReference type="Pfam" id="PF13636">
    <property type="entry name" value="Methyltranf_PUA"/>
    <property type="match status" value="1"/>
</dbReference>
<organism evidence="9 10">
    <name type="scientific">Sporolactobacillus nakayamae</name>
    <dbReference type="NCBI Taxonomy" id="269670"/>
    <lineage>
        <taxon>Bacteria</taxon>
        <taxon>Bacillati</taxon>
        <taxon>Bacillota</taxon>
        <taxon>Bacilli</taxon>
        <taxon>Bacillales</taxon>
        <taxon>Sporolactobacillaceae</taxon>
        <taxon>Sporolactobacillus</taxon>
    </lineage>
</organism>